<evidence type="ECO:0000313" key="1">
    <source>
        <dbReference type="EMBL" id="KAJ4122918.1"/>
    </source>
</evidence>
<evidence type="ECO:0000313" key="2">
    <source>
        <dbReference type="Proteomes" id="UP001152024"/>
    </source>
</evidence>
<sequence length="355" mass="41252">MSTNIHVLDDDHRNVLDRATRNILNTEAAELAYAQMLDGLPTQDSLWDSFDFVEDHPVETIGHAEICPGFIEKAREHRMRFELGRLNFETKTLQCFQDEPVGSDTFNLRLIELVAIACHQIGAYIYDLDEGAHKNKLYQDWRNKILREKEQDVEERRFYNPPPTAFSHSAYRYPEQYPRGLADVAGYWAESKIFGGVVIFDRGETEEECKAMWIHGDLIKGPMTLYPPTKEQFDSLISFLMSPPDSVTKCPLPIHATKVNRPRWHPYDAFAEYHIFRDRYERKLPPQPPQQGCVRDGVDWPELNDRQVLLLFGHVNDDGKPYVTEEECDAAEERIRNITPSSPLWRSFGDMSLYR</sequence>
<comment type="caution">
    <text evidence="1">The sequence shown here is derived from an EMBL/GenBank/DDBJ whole genome shotgun (WGS) entry which is preliminary data.</text>
</comment>
<reference evidence="1" key="1">
    <citation type="submission" date="2022-09" db="EMBL/GenBank/DDBJ databases">
        <title>Fusarium specimens isolated from Avocado Roots.</title>
        <authorList>
            <person name="Stajich J."/>
            <person name="Roper C."/>
            <person name="Heimlech-Rivalta G."/>
        </authorList>
    </citation>
    <scope>NUCLEOTIDE SEQUENCE</scope>
    <source>
        <strain evidence="1">CF00095</strain>
    </source>
</reference>
<dbReference type="Proteomes" id="UP001152024">
    <property type="component" value="Unassembled WGS sequence"/>
</dbReference>
<gene>
    <name evidence="1" type="ORF">NW768_009908</name>
</gene>
<proteinExistence type="predicted"/>
<protein>
    <submittedName>
        <fullName evidence="1">Uncharacterized protein</fullName>
    </submittedName>
</protein>
<dbReference type="EMBL" id="JAOQBH010000018">
    <property type="protein sequence ID" value="KAJ4122918.1"/>
    <property type="molecule type" value="Genomic_DNA"/>
</dbReference>
<keyword evidence="2" id="KW-1185">Reference proteome</keyword>
<name>A0ABQ8R1N8_FUSEQ</name>
<organism evidence="1 2">
    <name type="scientific">Fusarium equiseti</name>
    <name type="common">Fusarium scirpi</name>
    <dbReference type="NCBI Taxonomy" id="61235"/>
    <lineage>
        <taxon>Eukaryota</taxon>
        <taxon>Fungi</taxon>
        <taxon>Dikarya</taxon>
        <taxon>Ascomycota</taxon>
        <taxon>Pezizomycotina</taxon>
        <taxon>Sordariomycetes</taxon>
        <taxon>Hypocreomycetidae</taxon>
        <taxon>Hypocreales</taxon>
        <taxon>Nectriaceae</taxon>
        <taxon>Fusarium</taxon>
        <taxon>Fusarium incarnatum-equiseti species complex</taxon>
    </lineage>
</organism>
<accession>A0ABQ8R1N8</accession>